<comment type="function">
    <text evidence="1">May function as sodium-coupled metabolite transporter across the chloroplast envelope.</text>
</comment>
<proteinExistence type="predicted"/>
<sequence length="548" mass="59408">MFPSRSYVHLNSITLLSFILYIFVVAVKTDLSFPRKSRRKALAISEASSLLLPLHLPLPRPLPPHSSSSTTTSPSAGPPSSNIVLFCLLSDLNLLASKIGRIAMNVSLLSDLQGIVLKAILSSLFNTDSHVSVKLTLLSLLSLAVLSGGGDHRAAHCDGGDDPRLLLPGGPPLGTTLADRMERLMEGVFVPVYVAVVGLNADVWSVGDARVAWFTVMMSWWGAREDCGGGGTVVYFGIVLADSQTYTIHVLAVIVIGSLTSPILKLTYNPAKHFINPHKRRSVDQTIPSQELRVLACAHDENNATPLLSLLETSLPNPVCVYLLHLTPLVGQINSVLAPYKPKKHSSAARSQRHTVTDHIVNAFRSLEYANIGSLAVQPFVAVSPFATMHTDICQLAFDSKCALILLPFHSRLAANDHIGLTVIRPVLPQNLRQGNKEEAIDEDAVRAFKAMNAGNKRVDYREEEVKDGEEMIEVVRATSGDYSLVIVGRREGERSRLTEGLEMWSEYPELGVVGDLMASADLGEKVATLVVQQRPTRDVGGETGDAV</sequence>
<keyword evidence="9" id="KW-1185">Reference proteome</keyword>
<feature type="transmembrane region" description="Helical" evidence="7">
    <location>
        <begin position="6"/>
        <end position="27"/>
    </location>
</feature>
<keyword evidence="4" id="KW-0633">Potassium transport</keyword>
<keyword evidence="7" id="KW-0812">Transmembrane</keyword>
<dbReference type="AlphaFoldDB" id="A0A5P1EHM0"/>
<dbReference type="GO" id="GO:0009941">
    <property type="term" value="C:chloroplast envelope"/>
    <property type="evidence" value="ECO:0007669"/>
    <property type="project" value="UniProtKB-SubCell"/>
</dbReference>
<name>A0A5P1EHM0_ASPOF</name>
<keyword evidence="7" id="KW-1133">Transmembrane helix</keyword>
<comment type="subcellular location">
    <subcellularLocation>
        <location evidence="2">Plastid</location>
        <location evidence="2">Chloroplast envelope</location>
    </subcellularLocation>
</comment>
<keyword evidence="3" id="KW-0813">Transport</keyword>
<evidence type="ECO:0000256" key="1">
    <source>
        <dbReference type="ARBA" id="ARBA00003198"/>
    </source>
</evidence>
<dbReference type="PANTHER" id="PTHR32468">
    <property type="entry name" value="CATION/H + ANTIPORTER"/>
    <property type="match status" value="1"/>
</dbReference>
<evidence type="ECO:0008006" key="10">
    <source>
        <dbReference type="Google" id="ProtNLM"/>
    </source>
</evidence>
<dbReference type="GO" id="GO:0098662">
    <property type="term" value="P:inorganic cation transmembrane transport"/>
    <property type="evidence" value="ECO:0007669"/>
    <property type="project" value="TreeGrafter"/>
</dbReference>
<evidence type="ECO:0000313" key="9">
    <source>
        <dbReference type="Proteomes" id="UP000243459"/>
    </source>
</evidence>
<dbReference type="Gramene" id="ONK64191">
    <property type="protein sequence ID" value="ONK64191"/>
    <property type="gene ID" value="A4U43_C07F23050"/>
</dbReference>
<evidence type="ECO:0000256" key="2">
    <source>
        <dbReference type="ARBA" id="ARBA00004119"/>
    </source>
</evidence>
<organism evidence="8 9">
    <name type="scientific">Asparagus officinalis</name>
    <name type="common">Garden asparagus</name>
    <dbReference type="NCBI Taxonomy" id="4686"/>
    <lineage>
        <taxon>Eukaryota</taxon>
        <taxon>Viridiplantae</taxon>
        <taxon>Streptophyta</taxon>
        <taxon>Embryophyta</taxon>
        <taxon>Tracheophyta</taxon>
        <taxon>Spermatophyta</taxon>
        <taxon>Magnoliopsida</taxon>
        <taxon>Liliopsida</taxon>
        <taxon>Asparagales</taxon>
        <taxon>Asparagaceae</taxon>
        <taxon>Asparagoideae</taxon>
        <taxon>Asparagus</taxon>
    </lineage>
</organism>
<dbReference type="Proteomes" id="UP000243459">
    <property type="component" value="Chromosome 7"/>
</dbReference>
<dbReference type="GO" id="GO:0012505">
    <property type="term" value="C:endomembrane system"/>
    <property type="evidence" value="ECO:0007669"/>
    <property type="project" value="TreeGrafter"/>
</dbReference>
<keyword evidence="6" id="KW-0406">Ion transport</keyword>
<accession>A0A5P1EHM0</accession>
<evidence type="ECO:0000256" key="4">
    <source>
        <dbReference type="ARBA" id="ARBA00022538"/>
    </source>
</evidence>
<evidence type="ECO:0000256" key="5">
    <source>
        <dbReference type="ARBA" id="ARBA00022958"/>
    </source>
</evidence>
<keyword evidence="7" id="KW-0472">Membrane</keyword>
<reference evidence="9" key="1">
    <citation type="journal article" date="2017" name="Nat. Commun.">
        <title>The asparagus genome sheds light on the origin and evolution of a young Y chromosome.</title>
        <authorList>
            <person name="Harkess A."/>
            <person name="Zhou J."/>
            <person name="Xu C."/>
            <person name="Bowers J.E."/>
            <person name="Van der Hulst R."/>
            <person name="Ayyampalayam S."/>
            <person name="Mercati F."/>
            <person name="Riccardi P."/>
            <person name="McKain M.R."/>
            <person name="Kakrana A."/>
            <person name="Tang H."/>
            <person name="Ray J."/>
            <person name="Groenendijk J."/>
            <person name="Arikit S."/>
            <person name="Mathioni S.M."/>
            <person name="Nakano M."/>
            <person name="Shan H."/>
            <person name="Telgmann-Rauber A."/>
            <person name="Kanno A."/>
            <person name="Yue Z."/>
            <person name="Chen H."/>
            <person name="Li W."/>
            <person name="Chen Y."/>
            <person name="Xu X."/>
            <person name="Zhang Y."/>
            <person name="Luo S."/>
            <person name="Chen H."/>
            <person name="Gao J."/>
            <person name="Mao Z."/>
            <person name="Pires J.C."/>
            <person name="Luo M."/>
            <person name="Kudrna D."/>
            <person name="Wing R.A."/>
            <person name="Meyers B.C."/>
            <person name="Yi K."/>
            <person name="Kong H."/>
            <person name="Lavrijsen P."/>
            <person name="Sunseri F."/>
            <person name="Falavigna A."/>
            <person name="Ye Y."/>
            <person name="Leebens-Mack J.H."/>
            <person name="Chen G."/>
        </authorList>
    </citation>
    <scope>NUCLEOTIDE SEQUENCE [LARGE SCALE GENOMIC DNA]</scope>
    <source>
        <strain evidence="9">cv. DH0086</strain>
    </source>
</reference>
<evidence type="ECO:0000256" key="6">
    <source>
        <dbReference type="ARBA" id="ARBA00023065"/>
    </source>
</evidence>
<dbReference type="EMBL" id="CM007387">
    <property type="protein sequence ID" value="ONK64191.1"/>
    <property type="molecule type" value="Genomic_DNA"/>
</dbReference>
<dbReference type="GO" id="GO:0016020">
    <property type="term" value="C:membrane"/>
    <property type="evidence" value="ECO:0007669"/>
    <property type="project" value="UniProtKB-SubCell"/>
</dbReference>
<evidence type="ECO:0000256" key="7">
    <source>
        <dbReference type="SAM" id="Phobius"/>
    </source>
</evidence>
<dbReference type="PANTHER" id="PTHR32468:SF30">
    <property type="entry name" value="OS12G0109150 PROTEIN"/>
    <property type="match status" value="1"/>
</dbReference>
<dbReference type="InterPro" id="IPR050794">
    <property type="entry name" value="CPA2_transporter"/>
</dbReference>
<gene>
    <name evidence="8" type="ORF">A4U43_C07F23050</name>
</gene>
<dbReference type="InterPro" id="IPR038770">
    <property type="entry name" value="Na+/solute_symporter_sf"/>
</dbReference>
<dbReference type="GO" id="GO:0006885">
    <property type="term" value="P:regulation of pH"/>
    <property type="evidence" value="ECO:0007669"/>
    <property type="project" value="TreeGrafter"/>
</dbReference>
<dbReference type="GO" id="GO:0006813">
    <property type="term" value="P:potassium ion transport"/>
    <property type="evidence" value="ECO:0007669"/>
    <property type="project" value="UniProtKB-KW"/>
</dbReference>
<protein>
    <recommendedName>
        <fullName evidence="10">Cation/H+ exchanger domain-containing protein</fullName>
    </recommendedName>
</protein>
<evidence type="ECO:0000256" key="3">
    <source>
        <dbReference type="ARBA" id="ARBA00022448"/>
    </source>
</evidence>
<dbReference type="Gene3D" id="1.20.1530.20">
    <property type="match status" value="1"/>
</dbReference>
<evidence type="ECO:0000313" key="8">
    <source>
        <dbReference type="EMBL" id="ONK64191.1"/>
    </source>
</evidence>
<keyword evidence="5" id="KW-0630">Potassium</keyword>